<dbReference type="Proteomes" id="UP000287533">
    <property type="component" value="Unassembled WGS sequence"/>
</dbReference>
<organism evidence="1 2">
    <name type="scientific">Bifidobacterium goeldii</name>
    <dbReference type="NCBI Taxonomy" id="2306975"/>
    <lineage>
        <taxon>Bacteria</taxon>
        <taxon>Bacillati</taxon>
        <taxon>Actinomycetota</taxon>
        <taxon>Actinomycetes</taxon>
        <taxon>Bifidobacteriales</taxon>
        <taxon>Bifidobacteriaceae</taxon>
        <taxon>Bifidobacterium</taxon>
    </lineage>
</organism>
<dbReference type="AlphaFoldDB" id="A0A430FF56"/>
<sequence length="35" mass="4090">MQVNINHHEAVHNNAAHTLDSQYDAYMFAEYGIER</sequence>
<accession>A0A430FF56</accession>
<reference evidence="1 2" key="1">
    <citation type="submission" date="2018-09" db="EMBL/GenBank/DDBJ databases">
        <title>Characterization of the phylogenetic diversity of five novel species belonging to the genus Bifidobacterium.</title>
        <authorList>
            <person name="Lugli G.A."/>
            <person name="Duranti S."/>
            <person name="Milani C."/>
        </authorList>
    </citation>
    <scope>NUCLEOTIDE SEQUENCE [LARGE SCALE GENOMIC DNA]</scope>
    <source>
        <strain evidence="1 2">2034B</strain>
    </source>
</reference>
<evidence type="ECO:0000313" key="1">
    <source>
        <dbReference type="EMBL" id="RSX51401.1"/>
    </source>
</evidence>
<evidence type="ECO:0000313" key="2">
    <source>
        <dbReference type="Proteomes" id="UP000287533"/>
    </source>
</evidence>
<name>A0A430FF56_9BIFI</name>
<protein>
    <submittedName>
        <fullName evidence="1">Uncharacterized protein</fullName>
    </submittedName>
</protein>
<dbReference type="EMBL" id="QXGL01000007">
    <property type="protein sequence ID" value="RSX51401.1"/>
    <property type="molecule type" value="Genomic_DNA"/>
</dbReference>
<gene>
    <name evidence="1" type="ORF">D2E25_1835</name>
</gene>
<keyword evidence="2" id="KW-1185">Reference proteome</keyword>
<proteinExistence type="predicted"/>
<comment type="caution">
    <text evidence="1">The sequence shown here is derived from an EMBL/GenBank/DDBJ whole genome shotgun (WGS) entry which is preliminary data.</text>
</comment>